<evidence type="ECO:0000256" key="5">
    <source>
        <dbReference type="ARBA" id="ARBA00022942"/>
    </source>
</evidence>
<comment type="subcellular location">
    <subcellularLocation>
        <location evidence="3">Cytoplasm</location>
    </subcellularLocation>
    <subcellularLocation>
        <location evidence="2">Nucleus</location>
    </subcellularLocation>
</comment>
<dbReference type="InterPro" id="IPR000426">
    <property type="entry name" value="Proteasome_asu_N"/>
</dbReference>
<dbReference type="FunFam" id="3.60.20.10:FF:000055">
    <property type="entry name" value="Proteasome subunit alpha type"/>
    <property type="match status" value="1"/>
</dbReference>
<dbReference type="PANTHER" id="PTHR11599">
    <property type="entry name" value="PROTEASOME SUBUNIT ALPHA/BETA"/>
    <property type="match status" value="1"/>
</dbReference>
<dbReference type="Proteomes" id="UP000095751">
    <property type="component" value="Unassembled WGS sequence"/>
</dbReference>
<dbReference type="OrthoDB" id="5835702at2759"/>
<feature type="domain" description="Proteasome alpha-type subunits" evidence="9">
    <location>
        <begin position="7"/>
        <end position="29"/>
    </location>
</feature>
<dbReference type="GO" id="GO:0005737">
    <property type="term" value="C:cytoplasm"/>
    <property type="evidence" value="ECO:0007669"/>
    <property type="project" value="UniProtKB-SubCell"/>
</dbReference>
<dbReference type="KEGG" id="fcy:FRACYDRAFT_267879"/>
<organism evidence="10 11">
    <name type="scientific">Fragilariopsis cylindrus CCMP1102</name>
    <dbReference type="NCBI Taxonomy" id="635003"/>
    <lineage>
        <taxon>Eukaryota</taxon>
        <taxon>Sar</taxon>
        <taxon>Stramenopiles</taxon>
        <taxon>Ochrophyta</taxon>
        <taxon>Bacillariophyta</taxon>
        <taxon>Bacillariophyceae</taxon>
        <taxon>Bacillariophycidae</taxon>
        <taxon>Bacillariales</taxon>
        <taxon>Bacillariaceae</taxon>
        <taxon>Fragilariopsis</taxon>
    </lineage>
</organism>
<keyword evidence="6" id="KW-0539">Nucleus</keyword>
<dbReference type="InterPro" id="IPR029055">
    <property type="entry name" value="Ntn_hydrolases_N"/>
</dbReference>
<evidence type="ECO:0000256" key="4">
    <source>
        <dbReference type="ARBA" id="ARBA00022490"/>
    </source>
</evidence>
<dbReference type="CDD" id="cd03754">
    <property type="entry name" value="proteasome_alpha_type_6"/>
    <property type="match status" value="1"/>
</dbReference>
<evidence type="ECO:0000256" key="3">
    <source>
        <dbReference type="ARBA" id="ARBA00004496"/>
    </source>
</evidence>
<sequence>MSRDSNYDHHISIFSPQGRLYQMEYCFKAANSGLTGVAIRGKDSVCVVTQKKVPDRLMEPSSVTHLFKLTQKVGCCVTGPMADSKSMVQRARYEAGKWAFDNGYNMPVSVLARRMADLAQVNTQAASSRPLACIGLFVGVDEEKGPQVFKVDCAGHYLPFFAAASGPKEQEAMNFLEKRVKEMKEFDNDQVIRTAITCLGHVLGSDFRGTEIEVGSIEGKNGKFEVLSEDDIELHLNAIADDAEA</sequence>
<dbReference type="InterPro" id="IPR034642">
    <property type="entry name" value="Proteasome_subunit_alpha6"/>
</dbReference>
<keyword evidence="11" id="KW-1185">Reference proteome</keyword>
<gene>
    <name evidence="10" type="ORF">FRACYDRAFT_267879</name>
</gene>
<keyword evidence="4" id="KW-0963">Cytoplasm</keyword>
<dbReference type="InterPro" id="IPR023332">
    <property type="entry name" value="Proteasome_alpha-type"/>
</dbReference>
<comment type="subunit">
    <text evidence="7">The 26S proteasome consists of a 20S proteasome core and two 19S regulatory subunits. The 20S proteasome core is composed of 28 subunits that are arranged in four stacked rings, resulting in a barrel-shaped structure. The two end rings are each formed by seven alpha subunits, and the two central rings are each formed by seven beta subunits. The catalytic chamber with the active sites is on the inside of the barrel.</text>
</comment>
<dbReference type="InterPro" id="IPR001353">
    <property type="entry name" value="Proteasome_sua/b"/>
</dbReference>
<reference evidence="10 11" key="1">
    <citation type="submission" date="2016-09" db="EMBL/GenBank/DDBJ databases">
        <title>Extensive genetic diversity and differential bi-allelic expression allows diatom success in the polar Southern Ocean.</title>
        <authorList>
            <consortium name="DOE Joint Genome Institute"/>
            <person name="Mock T."/>
            <person name="Otillar R.P."/>
            <person name="Strauss J."/>
            <person name="Dupont C."/>
            <person name="Frickenhaus S."/>
            <person name="Maumus F."/>
            <person name="Mcmullan M."/>
            <person name="Sanges R."/>
            <person name="Schmutz J."/>
            <person name="Toseland A."/>
            <person name="Valas R."/>
            <person name="Veluchamy A."/>
            <person name="Ward B.J."/>
            <person name="Allen A."/>
            <person name="Barry K."/>
            <person name="Falciatore A."/>
            <person name="Ferrante M."/>
            <person name="Fortunato A.E."/>
            <person name="Gloeckner G."/>
            <person name="Gruber A."/>
            <person name="Hipkin R."/>
            <person name="Janech M."/>
            <person name="Kroth P."/>
            <person name="Leese F."/>
            <person name="Lindquist E."/>
            <person name="Lyon B.R."/>
            <person name="Martin J."/>
            <person name="Mayer C."/>
            <person name="Parker M."/>
            <person name="Quesneville H."/>
            <person name="Raymond J."/>
            <person name="Uhlig C."/>
            <person name="Valentin K.U."/>
            <person name="Worden A.Z."/>
            <person name="Armbrust E.V."/>
            <person name="Bowler C."/>
            <person name="Green B."/>
            <person name="Moulton V."/>
            <person name="Van Oosterhout C."/>
            <person name="Grigoriev I."/>
        </authorList>
    </citation>
    <scope>NUCLEOTIDE SEQUENCE [LARGE SCALE GENOMIC DNA]</scope>
    <source>
        <strain evidence="10 11">CCMP1102</strain>
    </source>
</reference>
<dbReference type="GO" id="GO:0005634">
    <property type="term" value="C:nucleus"/>
    <property type="evidence" value="ECO:0007669"/>
    <property type="project" value="UniProtKB-SubCell"/>
</dbReference>
<evidence type="ECO:0000256" key="1">
    <source>
        <dbReference type="ARBA" id="ARBA00002000"/>
    </source>
</evidence>
<dbReference type="Pfam" id="PF00227">
    <property type="entry name" value="Proteasome"/>
    <property type="match status" value="1"/>
</dbReference>
<dbReference type="SMART" id="SM00948">
    <property type="entry name" value="Proteasome_A_N"/>
    <property type="match status" value="1"/>
</dbReference>
<name>A0A1E7FTN7_9STRA</name>
<evidence type="ECO:0000256" key="7">
    <source>
        <dbReference type="ARBA" id="ARBA00026071"/>
    </source>
</evidence>
<dbReference type="GO" id="GO:0006511">
    <property type="term" value="P:ubiquitin-dependent protein catabolic process"/>
    <property type="evidence" value="ECO:0007669"/>
    <property type="project" value="InterPro"/>
</dbReference>
<evidence type="ECO:0000256" key="2">
    <source>
        <dbReference type="ARBA" id="ARBA00004123"/>
    </source>
</evidence>
<comment type="similarity">
    <text evidence="8">Belongs to the peptidase T1A family.</text>
</comment>
<dbReference type="SUPFAM" id="SSF56235">
    <property type="entry name" value="N-terminal nucleophile aminohydrolases (Ntn hydrolases)"/>
    <property type="match status" value="1"/>
</dbReference>
<evidence type="ECO:0000256" key="8">
    <source>
        <dbReference type="PROSITE-ProRule" id="PRU00808"/>
    </source>
</evidence>
<dbReference type="EMBL" id="KV784354">
    <property type="protein sequence ID" value="OEU21183.1"/>
    <property type="molecule type" value="Genomic_DNA"/>
</dbReference>
<accession>A0A1E7FTN7</accession>
<protein>
    <submittedName>
        <fullName evidence="10">Putative proteasome subunit alpha type 6</fullName>
    </submittedName>
</protein>
<evidence type="ECO:0000313" key="10">
    <source>
        <dbReference type="EMBL" id="OEU21183.1"/>
    </source>
</evidence>
<keyword evidence="5 8" id="KW-0647">Proteasome</keyword>
<dbReference type="GO" id="GO:0019773">
    <property type="term" value="C:proteasome core complex, alpha-subunit complex"/>
    <property type="evidence" value="ECO:0007669"/>
    <property type="project" value="UniProtKB-UniRule"/>
</dbReference>
<dbReference type="InParanoid" id="A0A1E7FTN7"/>
<proteinExistence type="inferred from homology"/>
<dbReference type="AlphaFoldDB" id="A0A1E7FTN7"/>
<dbReference type="FunCoup" id="A0A1E7FTN7">
    <property type="interactions" value="235"/>
</dbReference>
<dbReference type="Gene3D" id="3.60.20.10">
    <property type="entry name" value="Glutamine Phosphoribosylpyrophosphate, subunit 1, domain 1"/>
    <property type="match status" value="1"/>
</dbReference>
<dbReference type="Pfam" id="PF10584">
    <property type="entry name" value="Proteasome_A_N"/>
    <property type="match status" value="1"/>
</dbReference>
<dbReference type="PROSITE" id="PS51475">
    <property type="entry name" value="PROTEASOME_ALPHA_2"/>
    <property type="match status" value="1"/>
</dbReference>
<evidence type="ECO:0000256" key="6">
    <source>
        <dbReference type="ARBA" id="ARBA00023242"/>
    </source>
</evidence>
<comment type="function">
    <text evidence="1">The proteasome is a multicatalytic proteinase complex which is characterized by its ability to cleave peptides with Arg, Phe, Tyr, Leu, and Glu adjacent to the leaving group at neutral or slightly basic pH. The proteasome has an ATP-dependent proteolytic activity.</text>
</comment>
<evidence type="ECO:0000259" key="9">
    <source>
        <dbReference type="SMART" id="SM00948"/>
    </source>
</evidence>
<evidence type="ECO:0000313" key="11">
    <source>
        <dbReference type="Proteomes" id="UP000095751"/>
    </source>
</evidence>
<dbReference type="InterPro" id="IPR050115">
    <property type="entry name" value="Proteasome_alpha"/>
</dbReference>